<evidence type="ECO:0000256" key="4">
    <source>
        <dbReference type="ARBA" id="ARBA00023136"/>
    </source>
</evidence>
<feature type="transmembrane region" description="Helical" evidence="5">
    <location>
        <begin position="154"/>
        <end position="172"/>
    </location>
</feature>
<dbReference type="SUPFAM" id="SSF144091">
    <property type="entry name" value="Rhomboid-like"/>
    <property type="match status" value="1"/>
</dbReference>
<dbReference type="Pfam" id="PF01694">
    <property type="entry name" value="Rhomboid"/>
    <property type="match status" value="1"/>
</dbReference>
<dbReference type="InterPro" id="IPR050925">
    <property type="entry name" value="Rhomboid_protease_S54"/>
</dbReference>
<name>A0A3N1DAG7_9ACTN</name>
<feature type="transmembrane region" description="Helical" evidence="5">
    <location>
        <begin position="127"/>
        <end position="147"/>
    </location>
</feature>
<dbReference type="EMBL" id="RJKE01000001">
    <property type="protein sequence ID" value="ROO90476.1"/>
    <property type="molecule type" value="Genomic_DNA"/>
</dbReference>
<evidence type="ECO:0000256" key="1">
    <source>
        <dbReference type="ARBA" id="ARBA00004141"/>
    </source>
</evidence>
<keyword evidence="4 5" id="KW-0472">Membrane</keyword>
<protein>
    <submittedName>
        <fullName evidence="7">Rhomboid family protein</fullName>
    </submittedName>
</protein>
<keyword evidence="2 5" id="KW-0812">Transmembrane</keyword>
<feature type="domain" description="Peptidase S54 rhomboid" evidence="6">
    <location>
        <begin position="65"/>
        <end position="199"/>
    </location>
</feature>
<organism evidence="7 8">
    <name type="scientific">Actinocorallia herbida</name>
    <dbReference type="NCBI Taxonomy" id="58109"/>
    <lineage>
        <taxon>Bacteria</taxon>
        <taxon>Bacillati</taxon>
        <taxon>Actinomycetota</taxon>
        <taxon>Actinomycetes</taxon>
        <taxon>Streptosporangiales</taxon>
        <taxon>Thermomonosporaceae</taxon>
        <taxon>Actinocorallia</taxon>
    </lineage>
</organism>
<dbReference type="InterPro" id="IPR035952">
    <property type="entry name" value="Rhomboid-like_sf"/>
</dbReference>
<comment type="subcellular location">
    <subcellularLocation>
        <location evidence="1">Membrane</location>
        <topology evidence="1">Multi-pass membrane protein</topology>
    </subcellularLocation>
</comment>
<dbReference type="Gene3D" id="1.20.1540.10">
    <property type="entry name" value="Rhomboid-like"/>
    <property type="match status" value="1"/>
</dbReference>
<dbReference type="AlphaFoldDB" id="A0A3N1DAG7"/>
<feature type="transmembrane region" description="Helical" evidence="5">
    <location>
        <begin position="21"/>
        <end position="40"/>
    </location>
</feature>
<dbReference type="OrthoDB" id="465874at2"/>
<dbReference type="RefSeq" id="WP_123669418.1">
    <property type="nucleotide sequence ID" value="NZ_RJKE01000001.1"/>
</dbReference>
<evidence type="ECO:0000256" key="3">
    <source>
        <dbReference type="ARBA" id="ARBA00022989"/>
    </source>
</evidence>
<comment type="caution">
    <text evidence="7">The sequence shown here is derived from an EMBL/GenBank/DDBJ whole genome shotgun (WGS) entry which is preliminary data.</text>
</comment>
<dbReference type="PANTHER" id="PTHR43731:SF9">
    <property type="entry name" value="SLR1461 PROTEIN"/>
    <property type="match status" value="1"/>
</dbReference>
<evidence type="ECO:0000259" key="6">
    <source>
        <dbReference type="Pfam" id="PF01694"/>
    </source>
</evidence>
<dbReference type="GO" id="GO:0004252">
    <property type="term" value="F:serine-type endopeptidase activity"/>
    <property type="evidence" value="ECO:0007669"/>
    <property type="project" value="InterPro"/>
</dbReference>
<evidence type="ECO:0000256" key="2">
    <source>
        <dbReference type="ARBA" id="ARBA00022692"/>
    </source>
</evidence>
<dbReference type="Proteomes" id="UP000272400">
    <property type="component" value="Unassembled WGS sequence"/>
</dbReference>
<dbReference type="PANTHER" id="PTHR43731">
    <property type="entry name" value="RHOMBOID PROTEASE"/>
    <property type="match status" value="1"/>
</dbReference>
<feature type="transmembrane region" description="Helical" evidence="5">
    <location>
        <begin position="80"/>
        <end position="96"/>
    </location>
</feature>
<feature type="transmembrane region" description="Helical" evidence="5">
    <location>
        <begin position="178"/>
        <end position="197"/>
    </location>
</feature>
<proteinExistence type="predicted"/>
<dbReference type="InterPro" id="IPR022764">
    <property type="entry name" value="Peptidase_S54_rhomboid_dom"/>
</dbReference>
<evidence type="ECO:0000256" key="5">
    <source>
        <dbReference type="SAM" id="Phobius"/>
    </source>
</evidence>
<accession>A0A3N1DAG7</accession>
<evidence type="ECO:0000313" key="8">
    <source>
        <dbReference type="Proteomes" id="UP000272400"/>
    </source>
</evidence>
<dbReference type="GO" id="GO:0016020">
    <property type="term" value="C:membrane"/>
    <property type="evidence" value="ECO:0007669"/>
    <property type="project" value="UniProtKB-SubCell"/>
</dbReference>
<keyword evidence="3 5" id="KW-1133">Transmembrane helix</keyword>
<sequence>MSERSRAFGRRAAGEINTQATRALAAAALVLTVLAGMWLLEIVDQLIGNQLDVYGIRARHVGDLPQIFTAPFLHGSFDHLIANTIPFAALGFLAALRGMGKFLMTSLIVIVIGGLGVWFTGPPNSETLGASILVFGYFGYLLGRGVFERHIFDLLIAIAVVVLYGGIVYGVFPNDSRISWQGHLFGLVGGLIAAFLLRRRDRV</sequence>
<keyword evidence="8" id="KW-1185">Reference proteome</keyword>
<gene>
    <name evidence="7" type="ORF">EDD29_8203</name>
</gene>
<reference evidence="7 8" key="1">
    <citation type="submission" date="2018-11" db="EMBL/GenBank/DDBJ databases">
        <title>Sequencing the genomes of 1000 actinobacteria strains.</title>
        <authorList>
            <person name="Klenk H.-P."/>
        </authorList>
    </citation>
    <scope>NUCLEOTIDE SEQUENCE [LARGE SCALE GENOMIC DNA]</scope>
    <source>
        <strain evidence="7 8">DSM 44254</strain>
    </source>
</reference>
<evidence type="ECO:0000313" key="7">
    <source>
        <dbReference type="EMBL" id="ROO90476.1"/>
    </source>
</evidence>
<feature type="transmembrane region" description="Helical" evidence="5">
    <location>
        <begin position="103"/>
        <end position="121"/>
    </location>
</feature>